<sequence>MTKKIGYQQRIREALSHLLPPSKLQKAVEAIDSVIKRIAGKHTASSINGIVQESVKILSSLLFGDLYS</sequence>
<dbReference type="EMBL" id="AP028907">
    <property type="protein sequence ID" value="BES82772.1"/>
    <property type="molecule type" value="Genomic_DNA"/>
</dbReference>
<keyword evidence="2" id="KW-1185">Reference proteome</keyword>
<protein>
    <submittedName>
        <fullName evidence="1">Uncharacterized protein</fullName>
    </submittedName>
</protein>
<evidence type="ECO:0000313" key="1">
    <source>
        <dbReference type="EMBL" id="BES82772.1"/>
    </source>
</evidence>
<proteinExistence type="predicted"/>
<organism evidence="1 2">
    <name type="scientific">Pyrodictium abyssi</name>
    <dbReference type="NCBI Taxonomy" id="54256"/>
    <lineage>
        <taxon>Archaea</taxon>
        <taxon>Thermoproteota</taxon>
        <taxon>Thermoprotei</taxon>
        <taxon>Desulfurococcales</taxon>
        <taxon>Pyrodictiaceae</taxon>
        <taxon>Pyrodictium</taxon>
    </lineage>
</organism>
<dbReference type="GeneID" id="89290342"/>
<name>A0ABM8J114_9CREN</name>
<dbReference type="RefSeq" id="WP_338250409.1">
    <property type="nucleotide sequence ID" value="NZ_AP028907.1"/>
</dbReference>
<gene>
    <name evidence="1" type="ORF">PABY_23390</name>
</gene>
<accession>A0ABM8J114</accession>
<dbReference type="Proteomes" id="UP001341135">
    <property type="component" value="Chromosome"/>
</dbReference>
<reference evidence="1 2" key="1">
    <citation type="submission" date="2023-09" db="EMBL/GenBank/DDBJ databases">
        <title>Pyrofollis japonicus gen. nov. sp. nov., a novel member of the family Pyrodictiaceae isolated from the Iheya North hydrothermal field.</title>
        <authorList>
            <person name="Miyazaki U."/>
            <person name="Sanari M."/>
            <person name="Tame A."/>
            <person name="Kitajima M."/>
            <person name="Okamoto A."/>
            <person name="Sawayama S."/>
            <person name="Miyazaki J."/>
            <person name="Takai K."/>
            <person name="Nakagawa S."/>
        </authorList>
    </citation>
    <scope>NUCLEOTIDE SEQUENCE [LARGE SCALE GENOMIC DNA]</scope>
    <source>
        <strain evidence="1 2">AV2</strain>
    </source>
</reference>
<evidence type="ECO:0000313" key="2">
    <source>
        <dbReference type="Proteomes" id="UP001341135"/>
    </source>
</evidence>